<proteinExistence type="predicted"/>
<dbReference type="WBParaSite" id="HPBE_0000710301-mRNA-1">
    <property type="protein sequence ID" value="HPBE_0000710301-mRNA-1"/>
    <property type="gene ID" value="HPBE_0000710301"/>
</dbReference>
<dbReference type="Proteomes" id="UP000050761">
    <property type="component" value="Unassembled WGS sequence"/>
</dbReference>
<protein>
    <submittedName>
        <fullName evidence="3">IF2_N domain-containing protein</fullName>
    </submittedName>
</protein>
<evidence type="ECO:0000313" key="1">
    <source>
        <dbReference type="EMBL" id="VDO70970.1"/>
    </source>
</evidence>
<name>A0A183FJC5_HELPZ</name>
<accession>A0A183FJC5</accession>
<reference evidence="1 2" key="1">
    <citation type="submission" date="2018-11" db="EMBL/GenBank/DDBJ databases">
        <authorList>
            <consortium name="Pathogen Informatics"/>
        </authorList>
    </citation>
    <scope>NUCLEOTIDE SEQUENCE [LARGE SCALE GENOMIC DNA]</scope>
</reference>
<evidence type="ECO:0000313" key="2">
    <source>
        <dbReference type="Proteomes" id="UP000050761"/>
    </source>
</evidence>
<accession>A0A3P7XAG0</accession>
<evidence type="ECO:0000313" key="3">
    <source>
        <dbReference type="WBParaSite" id="HPBE_0000710301-mRNA-1"/>
    </source>
</evidence>
<sequence length="210" mass="23556">MNVKRYLTSDVTNVEYCLEHFGHDHLPQKPRLPLWVKMEIAEMRKRGLPIVEIARVLRKEKHQHSVTIHEVRRVAAKLKGELKKHEVEESANAEERIKAEPDLAENLMSKAPIKEEPSTMPTSAFKIEPSTVERSMLGTSIKEEPRSTATTVFTLPSAGIQLTLVEAQAPLIDGIPVFTLAPRPDGKGFALVNQSPCTVGQQNVSWRPVR</sequence>
<keyword evidence="2" id="KW-1185">Reference proteome</keyword>
<dbReference type="OrthoDB" id="6426693at2759"/>
<dbReference type="AlphaFoldDB" id="A0A183FJC5"/>
<dbReference type="EMBL" id="UZAH01025815">
    <property type="protein sequence ID" value="VDO70970.1"/>
    <property type="molecule type" value="Genomic_DNA"/>
</dbReference>
<gene>
    <name evidence="1" type="ORF">HPBE_LOCUS7104</name>
</gene>
<reference evidence="3" key="2">
    <citation type="submission" date="2019-09" db="UniProtKB">
        <authorList>
            <consortium name="WormBaseParasite"/>
        </authorList>
    </citation>
    <scope>IDENTIFICATION</scope>
</reference>
<organism evidence="2 3">
    <name type="scientific">Heligmosomoides polygyrus</name>
    <name type="common">Parasitic roundworm</name>
    <dbReference type="NCBI Taxonomy" id="6339"/>
    <lineage>
        <taxon>Eukaryota</taxon>
        <taxon>Metazoa</taxon>
        <taxon>Ecdysozoa</taxon>
        <taxon>Nematoda</taxon>
        <taxon>Chromadorea</taxon>
        <taxon>Rhabditida</taxon>
        <taxon>Rhabditina</taxon>
        <taxon>Rhabditomorpha</taxon>
        <taxon>Strongyloidea</taxon>
        <taxon>Heligmosomidae</taxon>
        <taxon>Heligmosomoides</taxon>
    </lineage>
</organism>